<evidence type="ECO:0000313" key="3">
    <source>
        <dbReference type="Proteomes" id="UP000555411"/>
    </source>
</evidence>
<evidence type="ECO:0000313" key="2">
    <source>
        <dbReference type="EMBL" id="MBC2836910.1"/>
    </source>
</evidence>
<sequence>MTQQPRPSLAARLLQGTLRLIFATLLRPRITGLENLRTPGPVIFAANHQSLLDGPLLFSILGPTAAFAMTSQWADRPFMRRVARLVPILAIDPTKPMTVKTLARRITAGQSCVIFPEGRITATGALMKVYPGTAWLVDQADVPVIPIHFEGLEFSRQSRLKRGYPRRWFPRLRVHVGAPQRLVLDGSLKGKLRRERAAQMVGDILETQRFVALNRYDTLPQALADTLATYGASRLALTDPTGASLTLGRLHLAADVLARRLQPLLAGQKTVGVLLPTAAGVPAVLLALWRLGVTPAMLNPTLGPGPMKTCLATAGATTVLTSTAMIDQIKLHPVIADLEAAGTRVLRTEDIRAGVTREMKLRALLSSRFGPARHGTPFGAPLTRDTPAVILFTSGTEGAPKGVVLSHGNILANIAQLRARTDINAGDSIFTALPVFHSFGLTAGILLPLVVGAPVVAYPSPLHYRIIPETAYYHMPTIIFGTDSFLSGWGRRAHDYDFASLRAAIAGAEPIRDSTRELWSRRFGVRILEGYGATETAPVLALNTPISSRNGSVGRLLPAIEAHLDPIPGVEAFRLSVRGPNIMQGYIRATAPGVIEPPEGGWYDTGDAVTLDAEGFLTIKGRIKRFAKIGGEMVSLAAVEALAERTWPDLSAAAIALPDPRKGNRILLALATGNSGKTPEMAQLKAQARTEGLAEIMLPARLEVMHKLPMLASGKPDYPALTRAFADPA</sequence>
<dbReference type="PANTHER" id="PTHR43767">
    <property type="entry name" value="LONG-CHAIN-FATTY-ACID--COA LIGASE"/>
    <property type="match status" value="1"/>
</dbReference>
<dbReference type="PROSITE" id="PS00455">
    <property type="entry name" value="AMP_BINDING"/>
    <property type="match status" value="1"/>
</dbReference>
<comment type="caution">
    <text evidence="2">The sequence shown here is derived from an EMBL/GenBank/DDBJ whole genome shotgun (WGS) entry which is preliminary data.</text>
</comment>
<dbReference type="EMBL" id="JACLQD010000004">
    <property type="protein sequence ID" value="MBC2836910.1"/>
    <property type="molecule type" value="Genomic_DNA"/>
</dbReference>
<dbReference type="RefSeq" id="WP_185798509.1">
    <property type="nucleotide sequence ID" value="NZ_JACLQD010000004.1"/>
</dbReference>
<dbReference type="GO" id="GO:0016746">
    <property type="term" value="F:acyltransferase activity"/>
    <property type="evidence" value="ECO:0007669"/>
    <property type="project" value="InterPro"/>
</dbReference>
<dbReference type="SUPFAM" id="SSF69593">
    <property type="entry name" value="Glycerol-3-phosphate (1)-acyltransferase"/>
    <property type="match status" value="1"/>
</dbReference>
<dbReference type="InterPro" id="IPR020845">
    <property type="entry name" value="AMP-binding_CS"/>
</dbReference>
<dbReference type="InterPro" id="IPR002123">
    <property type="entry name" value="Plipid/glycerol_acylTrfase"/>
</dbReference>
<accession>A0A842IAM0</accession>
<proteinExistence type="predicted"/>
<dbReference type="CDD" id="cd07989">
    <property type="entry name" value="LPLAT_AGPAT-like"/>
    <property type="match status" value="1"/>
</dbReference>
<keyword evidence="3" id="KW-1185">Reference proteome</keyword>
<protein>
    <submittedName>
        <fullName evidence="2">AMP-binding protein</fullName>
    </submittedName>
</protein>
<gene>
    <name evidence="2" type="ORF">H7F16_15430</name>
</gene>
<dbReference type="SMART" id="SM00563">
    <property type="entry name" value="PlsC"/>
    <property type="match status" value="1"/>
</dbReference>
<name>A0A842IAM0_9RHOB</name>
<dbReference type="Proteomes" id="UP000555411">
    <property type="component" value="Unassembled WGS sequence"/>
</dbReference>
<dbReference type="InterPro" id="IPR042099">
    <property type="entry name" value="ANL_N_sf"/>
</dbReference>
<dbReference type="Gene3D" id="3.30.300.30">
    <property type="match status" value="1"/>
</dbReference>
<dbReference type="InterPro" id="IPR000873">
    <property type="entry name" value="AMP-dep_synth/lig_dom"/>
</dbReference>
<dbReference type="SUPFAM" id="SSF56801">
    <property type="entry name" value="Acetyl-CoA synthetase-like"/>
    <property type="match status" value="1"/>
</dbReference>
<feature type="domain" description="Phospholipid/glycerol acyltransferase" evidence="1">
    <location>
        <begin position="42"/>
        <end position="152"/>
    </location>
</feature>
<evidence type="ECO:0000259" key="1">
    <source>
        <dbReference type="SMART" id="SM00563"/>
    </source>
</evidence>
<dbReference type="Gene3D" id="3.40.50.12780">
    <property type="entry name" value="N-terminal domain of ligase-like"/>
    <property type="match status" value="1"/>
</dbReference>
<reference evidence="2 3" key="1">
    <citation type="journal article" date="2017" name="Int. J. Syst. Evol. Microbiol.">
        <title>Gemmobacter straminiformis sp. nov., isolated from an artificial fountain.</title>
        <authorList>
            <person name="Kang J.Y."/>
            <person name="Kim M.J."/>
            <person name="Chun J."/>
            <person name="Son K.P."/>
            <person name="Jahng K.Y."/>
        </authorList>
    </citation>
    <scope>NUCLEOTIDE SEQUENCE [LARGE SCALE GENOMIC DNA]</scope>
    <source>
        <strain evidence="2 3">CAM-8</strain>
    </source>
</reference>
<dbReference type="Pfam" id="PF00501">
    <property type="entry name" value="AMP-binding"/>
    <property type="match status" value="1"/>
</dbReference>
<dbReference type="GO" id="GO:0016878">
    <property type="term" value="F:acid-thiol ligase activity"/>
    <property type="evidence" value="ECO:0007669"/>
    <property type="project" value="UniProtKB-ARBA"/>
</dbReference>
<organism evidence="2 3">
    <name type="scientific">Paragemmobacter straminiformis</name>
    <dbReference type="NCBI Taxonomy" id="2045119"/>
    <lineage>
        <taxon>Bacteria</taxon>
        <taxon>Pseudomonadati</taxon>
        <taxon>Pseudomonadota</taxon>
        <taxon>Alphaproteobacteria</taxon>
        <taxon>Rhodobacterales</taxon>
        <taxon>Paracoccaceae</taxon>
        <taxon>Paragemmobacter</taxon>
    </lineage>
</organism>
<dbReference type="AlphaFoldDB" id="A0A842IAM0"/>
<dbReference type="PANTHER" id="PTHR43767:SF1">
    <property type="entry name" value="NONRIBOSOMAL PEPTIDE SYNTHASE PES1 (EUROFUNG)-RELATED"/>
    <property type="match status" value="1"/>
</dbReference>
<dbReference type="InterPro" id="IPR045851">
    <property type="entry name" value="AMP-bd_C_sf"/>
</dbReference>
<dbReference type="InterPro" id="IPR050237">
    <property type="entry name" value="ATP-dep_AMP-bd_enzyme"/>
</dbReference>
<dbReference type="Pfam" id="PF01553">
    <property type="entry name" value="Acyltransferase"/>
    <property type="match status" value="1"/>
</dbReference>